<evidence type="ECO:0000313" key="2">
    <source>
        <dbReference type="EMBL" id="SFF62777.1"/>
    </source>
</evidence>
<evidence type="ECO:0000256" key="1">
    <source>
        <dbReference type="SAM" id="MobiDB-lite"/>
    </source>
</evidence>
<proteinExistence type="predicted"/>
<feature type="region of interest" description="Disordered" evidence="1">
    <location>
        <begin position="1"/>
        <end position="26"/>
    </location>
</feature>
<sequence>MVTCQTAAGAGTGSNRAHSGGKAEIDHPSGYAPPVWPFRKAAEEPPGFCHFLGDPDAERLRFVLRKRDWDTARAILSTADPEHRSYYVRVAAGTLGIEKWINGIIREEPDSVLPLLIKAVHMVSWSWELPGAATDGTATDDDRTIMKDHLLRAEELLDEVLDRSPADADAWVYKLEASRALHLPLVERWRRFERLIAVDPAHWYGHEEMLWCLRPDWGGNTAAMFDFARTRAIACPATHVPALMVLAHRAHTWNLAKSRKPGEPDRTLDLTYYESTKVMDDIWDASQLSVWHDDYRETLLTPIAWNNFAFALTYGDFHKPAWSLYEAIGEDWITEHPWDDIDFFVKSRAYTRDNLD</sequence>
<keyword evidence="3" id="KW-1185">Reference proteome</keyword>
<dbReference type="EMBL" id="FONV01000015">
    <property type="protein sequence ID" value="SFF62777.1"/>
    <property type="molecule type" value="Genomic_DNA"/>
</dbReference>
<evidence type="ECO:0008006" key="4">
    <source>
        <dbReference type="Google" id="ProtNLM"/>
    </source>
</evidence>
<dbReference type="Proteomes" id="UP000199645">
    <property type="component" value="Unassembled WGS sequence"/>
</dbReference>
<name>A0A1I2KC01_9ACTN</name>
<gene>
    <name evidence="2" type="ORF">SAMN05421541_115195</name>
</gene>
<protein>
    <recommendedName>
        <fullName evidence="4">DUF4034 domain-containing protein</fullName>
    </recommendedName>
</protein>
<reference evidence="2 3" key="1">
    <citation type="submission" date="2016-10" db="EMBL/GenBank/DDBJ databases">
        <authorList>
            <person name="de Groot N.N."/>
        </authorList>
    </citation>
    <scope>NUCLEOTIDE SEQUENCE [LARGE SCALE GENOMIC DNA]</scope>
    <source>
        <strain evidence="2 3">DSM 43019</strain>
    </source>
</reference>
<dbReference type="AlphaFoldDB" id="A0A1I2KC01"/>
<accession>A0A1I2KC01</accession>
<evidence type="ECO:0000313" key="3">
    <source>
        <dbReference type="Proteomes" id="UP000199645"/>
    </source>
</evidence>
<dbReference type="STRING" id="35752.SAMN05421541_115195"/>
<organism evidence="2 3">
    <name type="scientific">Actinoplanes philippinensis</name>
    <dbReference type="NCBI Taxonomy" id="35752"/>
    <lineage>
        <taxon>Bacteria</taxon>
        <taxon>Bacillati</taxon>
        <taxon>Actinomycetota</taxon>
        <taxon>Actinomycetes</taxon>
        <taxon>Micromonosporales</taxon>
        <taxon>Micromonosporaceae</taxon>
        <taxon>Actinoplanes</taxon>
    </lineage>
</organism>